<dbReference type="InterPro" id="IPR013762">
    <property type="entry name" value="Integrase-like_cat_sf"/>
</dbReference>
<dbReference type="EMBL" id="FOIC01000026">
    <property type="protein sequence ID" value="SEU01097.1"/>
    <property type="molecule type" value="Genomic_DNA"/>
</dbReference>
<dbReference type="GO" id="GO:0006310">
    <property type="term" value="P:DNA recombination"/>
    <property type="evidence" value="ECO:0007669"/>
    <property type="project" value="UniProtKB-KW"/>
</dbReference>
<reference evidence="3" key="1">
    <citation type="submission" date="2016-10" db="EMBL/GenBank/DDBJ databases">
        <authorList>
            <person name="Varghese N."/>
            <person name="Submissions S."/>
        </authorList>
    </citation>
    <scope>NUCLEOTIDE SEQUENCE [LARGE SCALE GENOMIC DNA]</scope>
    <source>
        <strain evidence="3">CDM_6</strain>
    </source>
</reference>
<organism evidence="2 3">
    <name type="scientific">Natrinema hispanicum</name>
    <dbReference type="NCBI Taxonomy" id="392421"/>
    <lineage>
        <taxon>Archaea</taxon>
        <taxon>Methanobacteriati</taxon>
        <taxon>Methanobacteriota</taxon>
        <taxon>Stenosarchaea group</taxon>
        <taxon>Halobacteria</taxon>
        <taxon>Halobacteriales</taxon>
        <taxon>Natrialbaceae</taxon>
        <taxon>Natrinema</taxon>
    </lineage>
</organism>
<keyword evidence="1" id="KW-0233">DNA recombination</keyword>
<evidence type="ECO:0008006" key="4">
    <source>
        <dbReference type="Google" id="ProtNLM"/>
    </source>
</evidence>
<dbReference type="Proteomes" id="UP000199320">
    <property type="component" value="Unassembled WGS sequence"/>
</dbReference>
<dbReference type="AlphaFoldDB" id="A0A1I0IX13"/>
<dbReference type="InterPro" id="IPR011010">
    <property type="entry name" value="DNA_brk_join_enz"/>
</dbReference>
<dbReference type="RefSeq" id="WP_139246242.1">
    <property type="nucleotide sequence ID" value="NZ_FOIC01000026.1"/>
</dbReference>
<accession>A0A1I0IX13</accession>
<evidence type="ECO:0000313" key="3">
    <source>
        <dbReference type="Proteomes" id="UP000199320"/>
    </source>
</evidence>
<gene>
    <name evidence="2" type="ORF">SAMN04488694_12632</name>
</gene>
<name>A0A1I0IX13_9EURY</name>
<keyword evidence="3" id="KW-1185">Reference proteome</keyword>
<evidence type="ECO:0000313" key="2">
    <source>
        <dbReference type="EMBL" id="SEU01097.1"/>
    </source>
</evidence>
<dbReference type="Gene3D" id="1.10.443.10">
    <property type="entry name" value="Intergrase catalytic core"/>
    <property type="match status" value="1"/>
</dbReference>
<sequence length="375" mass="44031">MDDDRMSGYGKIDIEEHFDGDPVDDWLSLKCREDVADKTIEELERKLTENKNETGLRQFLDQRDVDVLEATVFDLFDFRDHIREKNSERDMLNRLTEISTFYSEMMHLYNQTDSNPAGYVLSRTDADVSSPDRDYHTVEEMGEYLRSIKHPQLQTMALYYLKYGLRRGAGVNIDLDCVHIDDPRYYEFLEQRGIELHENVKDHPDSIYIYGGFNGGDVVRGEKRETGNKRTHEAILPMDDELVQATLQYLTVRPDTSPPHPLFPQLKPIGWTYDRISPHTVYNKLVTEKGAEFGLTEVGSGRSDFDLHYCRHFFRTQMKRYRSDHDGHLPDDLVKYIRGDVLEEKVMDEIYQHDEWGVKIREPYVNNIYTFGLFD</sequence>
<dbReference type="SUPFAM" id="SSF56349">
    <property type="entry name" value="DNA breaking-rejoining enzymes"/>
    <property type="match status" value="1"/>
</dbReference>
<protein>
    <recommendedName>
        <fullName evidence="4">Site-specific recombinase XerD</fullName>
    </recommendedName>
</protein>
<proteinExistence type="predicted"/>
<dbReference type="GO" id="GO:0003677">
    <property type="term" value="F:DNA binding"/>
    <property type="evidence" value="ECO:0007669"/>
    <property type="project" value="InterPro"/>
</dbReference>
<dbReference type="OrthoDB" id="275486at2157"/>
<evidence type="ECO:0000256" key="1">
    <source>
        <dbReference type="ARBA" id="ARBA00023172"/>
    </source>
</evidence>
<dbReference type="GO" id="GO:0015074">
    <property type="term" value="P:DNA integration"/>
    <property type="evidence" value="ECO:0007669"/>
    <property type="project" value="InterPro"/>
</dbReference>